<feature type="compositionally biased region" description="Basic and acidic residues" evidence="1">
    <location>
        <begin position="414"/>
        <end position="424"/>
    </location>
</feature>
<accession>A0A8H6UII0</accession>
<feature type="region of interest" description="Disordered" evidence="1">
    <location>
        <begin position="414"/>
        <end position="440"/>
    </location>
</feature>
<dbReference type="SUPFAM" id="SSF103473">
    <property type="entry name" value="MFS general substrate transporter"/>
    <property type="match status" value="1"/>
</dbReference>
<feature type="transmembrane region" description="Helical" evidence="2">
    <location>
        <begin position="162"/>
        <end position="187"/>
    </location>
</feature>
<evidence type="ECO:0000313" key="4">
    <source>
        <dbReference type="Proteomes" id="UP000654922"/>
    </source>
</evidence>
<dbReference type="InterPro" id="IPR036259">
    <property type="entry name" value="MFS_trans_sf"/>
</dbReference>
<gene>
    <name evidence="3" type="ORF">CNMCM5623_008149</name>
</gene>
<feature type="transmembrane region" description="Helical" evidence="2">
    <location>
        <begin position="135"/>
        <end position="156"/>
    </location>
</feature>
<evidence type="ECO:0000256" key="2">
    <source>
        <dbReference type="SAM" id="Phobius"/>
    </source>
</evidence>
<feature type="transmembrane region" description="Helical" evidence="2">
    <location>
        <begin position="102"/>
        <end position="123"/>
    </location>
</feature>
<dbReference type="Gene3D" id="1.20.1250.20">
    <property type="entry name" value="MFS general substrate transporter like domains"/>
    <property type="match status" value="1"/>
</dbReference>
<feature type="compositionally biased region" description="Acidic residues" evidence="1">
    <location>
        <begin position="645"/>
        <end position="656"/>
    </location>
</feature>
<feature type="region of interest" description="Disordered" evidence="1">
    <location>
        <begin position="644"/>
        <end position="664"/>
    </location>
</feature>
<comment type="caution">
    <text evidence="3">The sequence shown here is derived from an EMBL/GenBank/DDBJ whole genome shotgun (WGS) entry which is preliminary data.</text>
</comment>
<keyword evidence="2" id="KW-0812">Transmembrane</keyword>
<dbReference type="OrthoDB" id="5429698at2759"/>
<reference evidence="3" key="1">
    <citation type="submission" date="2020-06" db="EMBL/GenBank/DDBJ databases">
        <title>Draft genome sequences of strains closely related to Aspergillus parafelis and Aspergillus hiratsukae.</title>
        <authorList>
            <person name="Dos Santos R.A.C."/>
            <person name="Rivero-Menendez O."/>
            <person name="Steenwyk J.L."/>
            <person name="Mead M.E."/>
            <person name="Goldman G.H."/>
            <person name="Alastruey-Izquierdo A."/>
            <person name="Rokas A."/>
        </authorList>
    </citation>
    <scope>NUCLEOTIDE SEQUENCE</scope>
    <source>
        <strain evidence="3">CNM-CM5623</strain>
    </source>
</reference>
<evidence type="ECO:0000313" key="3">
    <source>
        <dbReference type="EMBL" id="KAF7155607.1"/>
    </source>
</evidence>
<keyword evidence="2" id="KW-0472">Membrane</keyword>
<organism evidence="3 4">
    <name type="scientific">Aspergillus felis</name>
    <dbReference type="NCBI Taxonomy" id="1287682"/>
    <lineage>
        <taxon>Eukaryota</taxon>
        <taxon>Fungi</taxon>
        <taxon>Dikarya</taxon>
        <taxon>Ascomycota</taxon>
        <taxon>Pezizomycotina</taxon>
        <taxon>Eurotiomycetes</taxon>
        <taxon>Eurotiomycetidae</taxon>
        <taxon>Eurotiales</taxon>
        <taxon>Aspergillaceae</taxon>
        <taxon>Aspergillus</taxon>
        <taxon>Aspergillus subgen. Fumigati</taxon>
    </lineage>
</organism>
<dbReference type="AlphaFoldDB" id="A0A8H6UII0"/>
<feature type="transmembrane region" description="Helical" evidence="2">
    <location>
        <begin position="199"/>
        <end position="221"/>
    </location>
</feature>
<proteinExistence type="predicted"/>
<dbReference type="EMBL" id="JACBAE010001401">
    <property type="protein sequence ID" value="KAF7155607.1"/>
    <property type="molecule type" value="Genomic_DNA"/>
</dbReference>
<evidence type="ECO:0000256" key="1">
    <source>
        <dbReference type="SAM" id="MobiDB-lite"/>
    </source>
</evidence>
<dbReference type="Proteomes" id="UP000654922">
    <property type="component" value="Unassembled WGS sequence"/>
</dbReference>
<sequence>MMASLATKYCQLLLSQGVCGAIGVAAIFQRDGLYPRLVQPPARRTGSSRRGQVSRVWFSRLSDESGEFGEIVWQGEDGASCAGAYVFDVCGVYPHQLHCCDAGMGAALVQYLVATLNAGILFGRLSAGVCSDRVGAYKIFVCGVSSLVMLGLWILAAGNAATIVFVVVFGFMSGAYVRLALALVVGISQLDKIMYRTGLVFLFASVAASVCTLGALLLKLFEIAGNIKESHKDLLRYCMVLKGIKMTTSLMADFAEQFPSVKETKVIVDDKEENIIHFCSVSVQSLITDVEQLTKTLKDYYGKKGKKAKATLRVLRRVKGFMKEFFQVAPSTLAFVLNQNTINGLIQAAKQMESSMNYAFSAILLARNEIKTDETQRLIIDMKDSFTAHFKDFQDGRRSFKEQNPVMIDVKAHQGNHTEQHNARDTALSSRSSQSRGSIDEGATLQEEVHHETLCGAVQTLISVETDDGIFSQSEYFALSTDDEGSEDTTVTDDTQYLDIDPSAEAFIDGGVTLSNCISATGDDSFRFCIRTVIIQDTEPPVVILKEPCGSRTCGHMVVCARSGLKVDHPTPCYLQALLRENQASESVDVDCPSQQYVRLSVTSYCGRSSKNLVTLVLCQSGRYKTYAVPTSLNADFTTDIGNDVQEEEMEEGNWGDEEKNSDD</sequence>
<name>A0A8H6UII0_9EURO</name>
<keyword evidence="2" id="KW-1133">Transmembrane helix</keyword>
<protein>
    <submittedName>
        <fullName evidence="3">Uncharacterized protein</fullName>
    </submittedName>
</protein>